<keyword evidence="2" id="KW-0732">Signal</keyword>
<reference evidence="4" key="1">
    <citation type="submission" date="2017-02" db="EMBL/GenBank/DDBJ databases">
        <authorList>
            <person name="Varghese N."/>
            <person name="Submissions S."/>
        </authorList>
    </citation>
    <scope>NUCLEOTIDE SEQUENCE [LARGE SCALE GENOMIC DNA]</scope>
    <source>
        <strain evidence="4">ATCC 27862</strain>
    </source>
</reference>
<dbReference type="STRING" id="171291.SAMN02745154_00031"/>
<dbReference type="Proteomes" id="UP000190389">
    <property type="component" value="Unassembled WGS sequence"/>
</dbReference>
<feature type="chain" id="PRO_5013363845" evidence="2">
    <location>
        <begin position="20"/>
        <end position="339"/>
    </location>
</feature>
<keyword evidence="4" id="KW-1185">Reference proteome</keyword>
<name>A0A1T4KFG4_9BACT</name>
<evidence type="ECO:0000313" key="3">
    <source>
        <dbReference type="EMBL" id="SJZ41085.1"/>
    </source>
</evidence>
<proteinExistence type="predicted"/>
<feature type="coiled-coil region" evidence="1">
    <location>
        <begin position="128"/>
        <end position="162"/>
    </location>
</feature>
<organism evidence="3 4">
    <name type="scientific">Mycoplasmopsis verecunda</name>
    <dbReference type="NCBI Taxonomy" id="171291"/>
    <lineage>
        <taxon>Bacteria</taxon>
        <taxon>Bacillati</taxon>
        <taxon>Mycoplasmatota</taxon>
        <taxon>Mycoplasmoidales</taxon>
        <taxon>Metamycoplasmataceae</taxon>
        <taxon>Mycoplasmopsis</taxon>
    </lineage>
</organism>
<accession>A0A1T4KFG4</accession>
<dbReference type="NCBIfam" id="TIGR04313">
    <property type="entry name" value="aro_clust_Mycop"/>
    <property type="match status" value="2"/>
</dbReference>
<dbReference type="PROSITE" id="PS51257">
    <property type="entry name" value="PROKAR_LIPOPROTEIN"/>
    <property type="match status" value="1"/>
</dbReference>
<evidence type="ECO:0000313" key="4">
    <source>
        <dbReference type="Proteomes" id="UP000190389"/>
    </source>
</evidence>
<keyword evidence="1" id="KW-0175">Coiled coil</keyword>
<dbReference type="AlphaFoldDB" id="A0A1T4KFG4"/>
<evidence type="ECO:0000256" key="2">
    <source>
        <dbReference type="SAM" id="SignalP"/>
    </source>
</evidence>
<dbReference type="OrthoDB" id="401212at2"/>
<sequence length="339" mass="39841">MKIKILKSLALFSTIPLVASVISCANYKQESDLNQYIDHSKDISYQSISSEELLHQDIMNKLLNTIYKNTTNAQNQKEIYLHNQKENEKTILKEFQKITQEYNKIYKNIDTTELEDQLSRLKQILVFYRSNKAKYEETLLQIANLEKQIQEAKNSITDMKAITYLEEYQNFLSKNWYFVLNNLDKFDWKFVDWVLDPYIPARGGHLVSQDYENNVNKEQKFAILNFKNTFLDDIKLGDESPEIGDNEAYYIKKDKLVFRILIRNISNEISNVELSYMGIYYGNSKNNNISLNLISQTIHSGFIHGYESGLKQFEIDMPIKQRYGYPAFVFPFGKESYEA</sequence>
<dbReference type="RefSeq" id="WP_078746783.1">
    <property type="nucleotide sequence ID" value="NZ_CP137850.1"/>
</dbReference>
<dbReference type="InterPro" id="IPR027593">
    <property type="entry name" value="Aro_clust"/>
</dbReference>
<gene>
    <name evidence="3" type="ORF">SAMN02745154_00031</name>
</gene>
<dbReference type="EMBL" id="FUXF01000002">
    <property type="protein sequence ID" value="SJZ41085.1"/>
    <property type="molecule type" value="Genomic_DNA"/>
</dbReference>
<feature type="signal peptide" evidence="2">
    <location>
        <begin position="1"/>
        <end position="19"/>
    </location>
</feature>
<protein>
    <submittedName>
        <fullName evidence="3">Aromatic cluster surface protein</fullName>
    </submittedName>
</protein>
<evidence type="ECO:0000256" key="1">
    <source>
        <dbReference type="SAM" id="Coils"/>
    </source>
</evidence>